<feature type="binding site" description="in other chain" evidence="13 17">
    <location>
        <position position="297"/>
    </location>
    <ligand>
        <name>K(+)</name>
        <dbReference type="ChEBI" id="CHEBI:29103"/>
        <note>ligand shared between two tetrameric partners</note>
    </ligand>
</feature>
<dbReference type="Pfam" id="PF00571">
    <property type="entry name" value="CBS"/>
    <property type="match status" value="2"/>
</dbReference>
<feature type="binding site" evidence="16">
    <location>
        <begin position="246"/>
        <end position="248"/>
    </location>
    <ligand>
        <name>NAD(+)</name>
        <dbReference type="ChEBI" id="CHEBI:57540"/>
    </ligand>
</feature>
<dbReference type="GeneID" id="31677274"/>
<feature type="binding site" evidence="13">
    <location>
        <position position="466"/>
    </location>
    <ligand>
        <name>K(+)</name>
        <dbReference type="ChEBI" id="CHEBI:29103"/>
        <note>ligand shared between two tetrameric partners</note>
    </ligand>
</feature>
<dbReference type="HAMAP" id="MF_01964">
    <property type="entry name" value="IMPDH"/>
    <property type="match status" value="1"/>
</dbReference>
<dbReference type="AlphaFoldDB" id="A0A1V0N665"/>
<feature type="binding site" evidence="13 15">
    <location>
        <begin position="358"/>
        <end position="359"/>
    </location>
    <ligand>
        <name>IMP</name>
        <dbReference type="ChEBI" id="CHEBI:58053"/>
    </ligand>
</feature>
<keyword evidence="11 18" id="KW-0129">CBS domain</keyword>
<evidence type="ECO:0000256" key="4">
    <source>
        <dbReference type="ARBA" id="ARBA00022723"/>
    </source>
</evidence>
<proteinExistence type="inferred from homology"/>
<feature type="binding site" evidence="13 16">
    <location>
        <begin position="295"/>
        <end position="297"/>
    </location>
    <ligand>
        <name>NAD(+)</name>
        <dbReference type="ChEBI" id="CHEBI:57540"/>
    </ligand>
</feature>
<keyword evidence="4 13" id="KW-0479">Metal-binding</keyword>
<feature type="domain" description="CBS" evidence="21">
    <location>
        <begin position="155"/>
        <end position="211"/>
    </location>
</feature>
<evidence type="ECO:0000256" key="1">
    <source>
        <dbReference type="ARBA" id="ARBA00001958"/>
    </source>
</evidence>
<dbReference type="GO" id="GO:0006177">
    <property type="term" value="P:GMP biosynthetic process"/>
    <property type="evidence" value="ECO:0007669"/>
    <property type="project" value="UniProtKB-UniRule"/>
</dbReference>
<dbReference type="EMBL" id="CP015363">
    <property type="protein sequence ID" value="ARD85623.1"/>
    <property type="molecule type" value="Genomic_DNA"/>
</dbReference>
<dbReference type="CDD" id="cd00381">
    <property type="entry name" value="IMPDH"/>
    <property type="match status" value="1"/>
</dbReference>
<feature type="binding site" evidence="13">
    <location>
        <position position="465"/>
    </location>
    <ligand>
        <name>K(+)</name>
        <dbReference type="ChEBI" id="CHEBI:29103"/>
        <note>ligand shared between two tetrameric partners</note>
    </ligand>
</feature>
<dbReference type="CDD" id="cd04601">
    <property type="entry name" value="CBS_pair_IMPDH"/>
    <property type="match status" value="1"/>
</dbReference>
<protein>
    <recommendedName>
        <fullName evidence="13 20">Inosine-5'-monophosphate dehydrogenase</fullName>
        <shortName evidence="13">IMP dehydrogenase</shortName>
        <shortName evidence="13">IMPD</shortName>
        <shortName evidence="13">IMPDH</shortName>
        <ecNumber evidence="13 20">1.1.1.205</ecNumber>
    </recommendedName>
</protein>
<reference evidence="22 23" key="1">
    <citation type="submission" date="2011-10" db="EMBL/GenBank/DDBJ databases">
        <title>Metabolic and evolutionary patterns in the extreme acidophile Ferroplasma acidiphilum.</title>
        <authorList>
            <person name="Golyshina O.V."/>
            <person name="Kozyavkin S.A."/>
            <person name="Tatusov R.L."/>
            <person name="Slesarev A.I."/>
            <person name="Golyshin P.N."/>
        </authorList>
    </citation>
    <scope>NUCLEOTIDE SEQUENCE [LARGE SCALE GENOMIC DNA]</scope>
    <source>
        <strain evidence="23">Y</strain>
    </source>
</reference>
<evidence type="ECO:0000313" key="23">
    <source>
        <dbReference type="Proteomes" id="UP000192050"/>
    </source>
</evidence>
<evidence type="ECO:0000256" key="11">
    <source>
        <dbReference type="ARBA" id="ARBA00023122"/>
    </source>
</evidence>
<sequence>MFREKFQNITEGYTFDDVLLKPLHSSIEPKNANVSSKFSRHISIGIPIVSSPMDTVTEESMAIAMARYGAIGVIHRNMSANEQVEMVKKVKKEESIIIRDVFSIAPDTPVNVARTLMKTKNIAGLPVVASGKLIGILTKRDLEFSESEGTVKDIMTKDVITADENVSIEDAKFILYKNRVEKLPLVDSKGRLVGLITAKDIKTREKFPNASRDEQGQLMVGAAIGAYDIDRAINLENAGSDFLVIDTAHAHNKNVLSSLKKIRNAIHIDIIAGNIATAEAAEDLISLGVDGLRVGIGPGSICTTRIVAGVGIPQLTAISDVADVASEHGIPVIADGGIRYSGDMIKALAAGASTVMLGSLLAGTEESPGTEMIINGRKYKAYRGMGSIGAIKAGKSDRYEKLGTNEFIAEGVEGSVPYRGKVSENLFQFVGGIKTGMGYLGAENLEELKKKAVFIKITNSGLRESHPHDIRIVSEPPNYQNSGIY</sequence>
<feature type="binding site" evidence="13 15">
    <location>
        <position position="410"/>
    </location>
    <ligand>
        <name>IMP</name>
        <dbReference type="ChEBI" id="CHEBI:58053"/>
    </ligand>
</feature>
<dbReference type="Gene3D" id="3.20.20.70">
    <property type="entry name" value="Aldolase class I"/>
    <property type="match status" value="1"/>
</dbReference>
<gene>
    <name evidence="13" type="primary">guaB</name>
    <name evidence="22" type="ORF">FAD_1784</name>
</gene>
<dbReference type="InterPro" id="IPR001093">
    <property type="entry name" value="IMP_DH_GMPRt"/>
</dbReference>
<evidence type="ECO:0000256" key="13">
    <source>
        <dbReference type="HAMAP-Rule" id="MF_01964"/>
    </source>
</evidence>
<keyword evidence="23" id="KW-1185">Reference proteome</keyword>
<comment type="subunit">
    <text evidence="3 13">Homotetramer.</text>
</comment>
<dbReference type="InterPro" id="IPR000644">
    <property type="entry name" value="CBS_dom"/>
</dbReference>
<dbReference type="PANTHER" id="PTHR11911:SF111">
    <property type="entry name" value="INOSINE-5'-MONOPHOSPHATE DEHYDROGENASE"/>
    <property type="match status" value="1"/>
</dbReference>
<evidence type="ECO:0000256" key="12">
    <source>
        <dbReference type="ARBA" id="ARBA00048028"/>
    </source>
</evidence>
<dbReference type="GO" id="GO:0046872">
    <property type="term" value="F:metal ion binding"/>
    <property type="evidence" value="ECO:0007669"/>
    <property type="project" value="UniProtKB-UniRule"/>
</dbReference>
<feature type="active site" description="Thioimidate intermediate" evidence="13 14">
    <location>
        <position position="302"/>
    </location>
</feature>
<name>A0A1V0N665_9ARCH</name>
<dbReference type="RefSeq" id="WP_081143087.1">
    <property type="nucleotide sequence ID" value="NZ_CP015363.1"/>
</dbReference>
<dbReference type="NCBIfam" id="TIGR01302">
    <property type="entry name" value="IMP_dehydrog"/>
    <property type="match status" value="1"/>
</dbReference>
<dbReference type="InterPro" id="IPR005990">
    <property type="entry name" value="IMP_DH"/>
</dbReference>
<dbReference type="GO" id="GO:0003938">
    <property type="term" value="F:IMP dehydrogenase activity"/>
    <property type="evidence" value="ECO:0007669"/>
    <property type="project" value="UniProtKB-UniRule"/>
</dbReference>
<dbReference type="SMART" id="SM01240">
    <property type="entry name" value="IMPDH"/>
    <property type="match status" value="1"/>
</dbReference>
<evidence type="ECO:0000256" key="20">
    <source>
        <dbReference type="RuleBase" id="RU003928"/>
    </source>
</evidence>
<dbReference type="Proteomes" id="UP000192050">
    <property type="component" value="Chromosome"/>
</dbReference>
<evidence type="ECO:0000259" key="21">
    <source>
        <dbReference type="PROSITE" id="PS51371"/>
    </source>
</evidence>
<feature type="binding site" evidence="13">
    <location>
        <position position="246"/>
    </location>
    <ligand>
        <name>NAD(+)</name>
        <dbReference type="ChEBI" id="CHEBI:57540"/>
    </ligand>
</feature>
<dbReference type="STRING" id="74969.FAD_1784"/>
<dbReference type="SUPFAM" id="SSF51412">
    <property type="entry name" value="Inosine monophosphate dehydrogenase (IMPDH)"/>
    <property type="match status" value="1"/>
</dbReference>
<evidence type="ECO:0000256" key="5">
    <source>
        <dbReference type="ARBA" id="ARBA00022737"/>
    </source>
</evidence>
<dbReference type="GO" id="GO:0006183">
    <property type="term" value="P:GTP biosynthetic process"/>
    <property type="evidence" value="ECO:0007669"/>
    <property type="project" value="TreeGrafter"/>
</dbReference>
<evidence type="ECO:0000256" key="19">
    <source>
        <dbReference type="RuleBase" id="RU003927"/>
    </source>
</evidence>
<keyword evidence="9 13" id="KW-0560">Oxidoreductase</keyword>
<dbReference type="SUPFAM" id="SSF54631">
    <property type="entry name" value="CBS-domain pair"/>
    <property type="match status" value="1"/>
</dbReference>
<evidence type="ECO:0000256" key="16">
    <source>
        <dbReference type="PIRSR" id="PIRSR000130-3"/>
    </source>
</evidence>
<dbReference type="PROSITE" id="PS00487">
    <property type="entry name" value="IMP_DH_GMP_RED"/>
    <property type="match status" value="1"/>
</dbReference>
<evidence type="ECO:0000256" key="18">
    <source>
        <dbReference type="PROSITE-ProRule" id="PRU00703"/>
    </source>
</evidence>
<keyword evidence="5" id="KW-0677">Repeat</keyword>
<feature type="binding site" evidence="13 15">
    <location>
        <begin position="382"/>
        <end position="386"/>
    </location>
    <ligand>
        <name>IMP</name>
        <dbReference type="ChEBI" id="CHEBI:58053"/>
    </ligand>
</feature>
<feature type="binding site" description="in other chain" evidence="13 17">
    <location>
        <position position="299"/>
    </location>
    <ligand>
        <name>K(+)</name>
        <dbReference type="ChEBI" id="CHEBI:29103"/>
        <note>ligand shared between two tetrameric partners</note>
    </ligand>
</feature>
<dbReference type="InterPro" id="IPR046342">
    <property type="entry name" value="CBS_dom_sf"/>
</dbReference>
<feature type="binding site" evidence="13 15">
    <location>
        <position position="300"/>
    </location>
    <ligand>
        <name>IMP</name>
        <dbReference type="ChEBI" id="CHEBI:58053"/>
    </ligand>
</feature>
<evidence type="ECO:0000256" key="15">
    <source>
        <dbReference type="PIRSR" id="PIRSR000130-2"/>
    </source>
</evidence>
<evidence type="ECO:0000256" key="17">
    <source>
        <dbReference type="PIRSR" id="PIRSR000130-4"/>
    </source>
</evidence>
<keyword evidence="8 13" id="KW-0630">Potassium</keyword>
<comment type="catalytic activity">
    <reaction evidence="12 13 20">
        <text>IMP + NAD(+) + H2O = XMP + NADH + H(+)</text>
        <dbReference type="Rhea" id="RHEA:11708"/>
        <dbReference type="ChEBI" id="CHEBI:15377"/>
        <dbReference type="ChEBI" id="CHEBI:15378"/>
        <dbReference type="ChEBI" id="CHEBI:57464"/>
        <dbReference type="ChEBI" id="CHEBI:57540"/>
        <dbReference type="ChEBI" id="CHEBI:57945"/>
        <dbReference type="ChEBI" id="CHEBI:58053"/>
        <dbReference type="EC" id="1.1.1.205"/>
    </reaction>
</comment>
<dbReference type="PIRSF" id="PIRSF000130">
    <property type="entry name" value="IMPDH"/>
    <property type="match status" value="1"/>
</dbReference>
<dbReference type="InterPro" id="IPR013785">
    <property type="entry name" value="Aldolase_TIM"/>
</dbReference>
<dbReference type="KEGG" id="fai:FAD_1784"/>
<evidence type="ECO:0000256" key="10">
    <source>
        <dbReference type="ARBA" id="ARBA00023027"/>
    </source>
</evidence>
<evidence type="ECO:0000256" key="7">
    <source>
        <dbReference type="ARBA" id="ARBA00022755"/>
    </source>
</evidence>
<comment type="cofactor">
    <cofactor evidence="1 13">
        <name>K(+)</name>
        <dbReference type="ChEBI" id="CHEBI:29103"/>
    </cofactor>
</comment>
<dbReference type="SMART" id="SM00116">
    <property type="entry name" value="CBS"/>
    <property type="match status" value="2"/>
</dbReference>
<keyword evidence="10 13" id="KW-0520">NAD</keyword>
<evidence type="ECO:0000256" key="3">
    <source>
        <dbReference type="ARBA" id="ARBA00011881"/>
    </source>
</evidence>
<dbReference type="GO" id="GO:0000166">
    <property type="term" value="F:nucleotide binding"/>
    <property type="evidence" value="ECO:0007669"/>
    <property type="project" value="UniProtKB-UniRule"/>
</dbReference>
<dbReference type="PROSITE" id="PS51371">
    <property type="entry name" value="CBS"/>
    <property type="match status" value="2"/>
</dbReference>
<evidence type="ECO:0000256" key="2">
    <source>
        <dbReference type="ARBA" id="ARBA00005502"/>
    </source>
</evidence>
<comment type="function">
    <text evidence="13">Catalyzes the conversion of inosine 5'-phosphate (IMP) to xanthosine 5'-phosphate (XMP), the first committed and rate-limiting step in the de novo synthesis of guanine nucleotides, and therefore plays an important role in the regulation of cell growth.</text>
</comment>
<evidence type="ECO:0000256" key="14">
    <source>
        <dbReference type="PIRSR" id="PIRSR000130-1"/>
    </source>
</evidence>
<evidence type="ECO:0000313" key="22">
    <source>
        <dbReference type="EMBL" id="ARD85623.1"/>
    </source>
</evidence>
<dbReference type="PANTHER" id="PTHR11911">
    <property type="entry name" value="INOSINE-5-MONOPHOSPHATE DEHYDROGENASE RELATED"/>
    <property type="match status" value="1"/>
</dbReference>
<feature type="domain" description="CBS" evidence="21">
    <location>
        <begin position="97"/>
        <end position="154"/>
    </location>
</feature>
<comment type="activity regulation">
    <text evidence="13">Mycophenolic acid (MPA) is a non-competitive inhibitor that prevents formation of the closed enzyme conformation by binding to the same site as the amobile flap. In contrast, mizoribine monophosphate (MZP) is a competitive inhibitor that induces the closed conformation. MPA is a potent inhibitor of mammalian IMPDHs but a poor inhibitor of the bacterial enzymes. MZP is a more potent inhibitor of bacterial IMPDH.</text>
</comment>
<comment type="similarity">
    <text evidence="2 13 19">Belongs to the IMPDH/GMPR family.</text>
</comment>
<dbReference type="EC" id="1.1.1.205" evidence="13 20"/>
<dbReference type="Pfam" id="PF00478">
    <property type="entry name" value="IMPDH"/>
    <property type="match status" value="1"/>
</dbReference>
<dbReference type="FunFam" id="3.20.20.70:FF:000003">
    <property type="entry name" value="GMP reductase"/>
    <property type="match status" value="1"/>
</dbReference>
<dbReference type="OrthoDB" id="21361at2157"/>
<dbReference type="InterPro" id="IPR015875">
    <property type="entry name" value="IMP_DH/GMP_Rdtase_CS"/>
</dbReference>
<feature type="binding site" evidence="13">
    <location>
        <position position="464"/>
    </location>
    <ligand>
        <name>K(+)</name>
        <dbReference type="ChEBI" id="CHEBI:29103"/>
        <note>ligand shared between two tetrameric partners</note>
    </ligand>
</feature>
<feature type="binding site" description="in other chain" evidence="13 17">
    <location>
        <position position="302"/>
    </location>
    <ligand>
        <name>K(+)</name>
        <dbReference type="ChEBI" id="CHEBI:29103"/>
        <note>ligand shared between two tetrameric partners</note>
    </ligand>
</feature>
<comment type="caution">
    <text evidence="13">Lacks conserved residue(s) required for the propagation of feature annotation.</text>
</comment>
<keyword evidence="6 13" id="KW-0332">GMP biosynthesis</keyword>
<comment type="pathway">
    <text evidence="13 20">Purine metabolism; XMP biosynthesis via de novo pathway; XMP from IMP: step 1/1.</text>
</comment>
<accession>A0A1V0N665</accession>
<keyword evidence="7 13" id="KW-0658">Purine biosynthesis</keyword>
<evidence type="ECO:0000256" key="8">
    <source>
        <dbReference type="ARBA" id="ARBA00022958"/>
    </source>
</evidence>
<feature type="active site" description="Proton acceptor" evidence="13 14">
    <location>
        <position position="398"/>
    </location>
</feature>
<evidence type="ECO:0000256" key="6">
    <source>
        <dbReference type="ARBA" id="ARBA00022749"/>
    </source>
</evidence>
<evidence type="ECO:0000256" key="9">
    <source>
        <dbReference type="ARBA" id="ARBA00023002"/>
    </source>
</evidence>
<organism evidence="22 23">
    <name type="scientific">Ferroplasma acidiphilum</name>
    <dbReference type="NCBI Taxonomy" id="74969"/>
    <lineage>
        <taxon>Archaea</taxon>
        <taxon>Methanobacteriati</taxon>
        <taxon>Thermoplasmatota</taxon>
        <taxon>Thermoplasmata</taxon>
        <taxon>Thermoplasmatales</taxon>
        <taxon>Ferroplasmaceae</taxon>
        <taxon>Ferroplasma</taxon>
    </lineage>
</organism>
<feature type="binding site" evidence="13 15">
    <location>
        <begin position="335"/>
        <end position="337"/>
    </location>
    <ligand>
        <name>IMP</name>
        <dbReference type="ChEBI" id="CHEBI:58053"/>
    </ligand>
</feature>
<dbReference type="UniPathway" id="UPA00601">
    <property type="reaction ID" value="UER00295"/>
</dbReference>